<proteinExistence type="predicted"/>
<reference evidence="1 2" key="1">
    <citation type="journal article" date="2020" name="Front. Microbiol.">
        <title>Phenotypic and Genetic Characterization of the Cheese Ripening Yeast Geotrichum candidum.</title>
        <authorList>
            <person name="Perkins V."/>
            <person name="Vignola S."/>
            <person name="Lessard M.H."/>
            <person name="Plante P.L."/>
            <person name="Corbeil J."/>
            <person name="Dugat-Bony E."/>
            <person name="Frenette M."/>
            <person name="Labrie S."/>
        </authorList>
    </citation>
    <scope>NUCLEOTIDE SEQUENCE [LARGE SCALE GENOMIC DNA]</scope>
    <source>
        <strain evidence="1 2">LMA-1147</strain>
    </source>
</reference>
<evidence type="ECO:0000313" key="1">
    <source>
        <dbReference type="EMBL" id="KAF5093854.1"/>
    </source>
</evidence>
<evidence type="ECO:0000313" key="2">
    <source>
        <dbReference type="Proteomes" id="UP000744676"/>
    </source>
</evidence>
<keyword evidence="2" id="KW-1185">Reference proteome</keyword>
<dbReference type="Proteomes" id="UP000744676">
    <property type="component" value="Unassembled WGS sequence"/>
</dbReference>
<comment type="caution">
    <text evidence="1">The sequence shown here is derived from an EMBL/GenBank/DDBJ whole genome shotgun (WGS) entry which is preliminary data.</text>
</comment>
<accession>A0ACB6V091</accession>
<gene>
    <name evidence="1" type="ORF">D0Z00_003819</name>
</gene>
<protein>
    <submittedName>
        <fullName evidence="1">Uncharacterized protein</fullName>
    </submittedName>
</protein>
<dbReference type="EMBL" id="QVQA01000200">
    <property type="protein sequence ID" value="KAF5093854.1"/>
    <property type="molecule type" value="Genomic_DNA"/>
</dbReference>
<organism evidence="1 2">
    <name type="scientific">Geotrichum galactomycetum</name>
    <dbReference type="NCBI Taxonomy" id="27317"/>
    <lineage>
        <taxon>Eukaryota</taxon>
        <taxon>Fungi</taxon>
        <taxon>Dikarya</taxon>
        <taxon>Ascomycota</taxon>
        <taxon>Saccharomycotina</taxon>
        <taxon>Dipodascomycetes</taxon>
        <taxon>Dipodascales</taxon>
        <taxon>Dipodascaceae</taxon>
        <taxon>Geotrichum</taxon>
    </lineage>
</organism>
<sequence length="382" mass="41106">MAYTHPAARFLMLRRLAPPVVAAPQPSSPDSILSPRPVLHKLHFVERGDIEPILPRNLPLATKEEEKDNHDNNGDCLQPYVLFLGLDERVTGANSISYKQAHGQPYFAVEYTTLASTVAASPSSGTNNNNKPNNETPMPPCFAKARFDVPPMTLRLSAAESAVYAQARMYTDWVSRNRHCAACGARTSALAGGTKLCCTRPSCPTHGTLTNLAFPRTDVSIIAAVLNPAGDQVLLGRGRNWPHMFYSCLAGFLEPGESIEDCVRREVWEEAGVDLGHAGGGRIIVHSTQPWPYPANIMVGCIAQLPSSVDGEQQAIHLGNDAELADAKWFSFTEVRAALAAAAAGGRRRASPEATLLLPPPEAIAHTLLDAIVNGPVLKAKL</sequence>
<name>A0ACB6V091_9ASCO</name>